<accession>A0A1I3GLT1</accession>
<dbReference type="Pfam" id="PF01548">
    <property type="entry name" value="DEDD_Tnp_IS110"/>
    <property type="match status" value="1"/>
</dbReference>
<evidence type="ECO:0000259" key="1">
    <source>
        <dbReference type="Pfam" id="PF01548"/>
    </source>
</evidence>
<keyword evidence="3" id="KW-1185">Reference proteome</keyword>
<dbReference type="GO" id="GO:0006313">
    <property type="term" value="P:DNA transposition"/>
    <property type="evidence" value="ECO:0007669"/>
    <property type="project" value="InterPro"/>
</dbReference>
<dbReference type="EMBL" id="FOPY01000034">
    <property type="protein sequence ID" value="SFI24202.1"/>
    <property type="molecule type" value="Genomic_DNA"/>
</dbReference>
<dbReference type="PANTHER" id="PTHR33055:SF17">
    <property type="entry name" value="THIRD ORF IN TRANSPOSON ISC1491"/>
    <property type="match status" value="1"/>
</dbReference>
<evidence type="ECO:0000313" key="2">
    <source>
        <dbReference type="EMBL" id="SFI24202.1"/>
    </source>
</evidence>
<dbReference type="GO" id="GO:0003677">
    <property type="term" value="F:DNA binding"/>
    <property type="evidence" value="ECO:0007669"/>
    <property type="project" value="InterPro"/>
</dbReference>
<evidence type="ECO:0000313" key="3">
    <source>
        <dbReference type="Proteomes" id="UP000199040"/>
    </source>
</evidence>
<feature type="domain" description="Transposase IS110-like N-terminal" evidence="1">
    <location>
        <begin position="24"/>
        <end position="136"/>
    </location>
</feature>
<dbReference type="AlphaFoldDB" id="A0A1I3GLT1"/>
<proteinExistence type="predicted"/>
<organism evidence="2 3">
    <name type="scientific">Modicisalibacter xianhensis</name>
    <dbReference type="NCBI Taxonomy" id="442341"/>
    <lineage>
        <taxon>Bacteria</taxon>
        <taxon>Pseudomonadati</taxon>
        <taxon>Pseudomonadota</taxon>
        <taxon>Gammaproteobacteria</taxon>
        <taxon>Oceanospirillales</taxon>
        <taxon>Halomonadaceae</taxon>
        <taxon>Modicisalibacter</taxon>
    </lineage>
</organism>
<reference evidence="2 3" key="1">
    <citation type="submission" date="2016-10" db="EMBL/GenBank/DDBJ databases">
        <authorList>
            <person name="de Groot N.N."/>
        </authorList>
    </citation>
    <scope>NUCLEOTIDE SEQUENCE [LARGE SCALE GENOMIC DNA]</scope>
    <source>
        <strain evidence="2 3">CGMCC 1.6848</strain>
    </source>
</reference>
<dbReference type="Proteomes" id="UP000199040">
    <property type="component" value="Unassembled WGS sequence"/>
</dbReference>
<protein>
    <submittedName>
        <fullName evidence="2">Transposase</fullName>
    </submittedName>
</protein>
<dbReference type="InterPro" id="IPR047650">
    <property type="entry name" value="Transpos_IS110"/>
</dbReference>
<dbReference type="GO" id="GO:0004803">
    <property type="term" value="F:transposase activity"/>
    <property type="evidence" value="ECO:0007669"/>
    <property type="project" value="InterPro"/>
</dbReference>
<name>A0A1I3GLT1_9GAMM</name>
<gene>
    <name evidence="2" type="ORF">SAMN04487959_13410</name>
</gene>
<sequence length="194" mass="21660">MTLITTRKPTMTASPQLMPDTVCVAIDIAKRYHDVLVRWPNGREKALKIPNTRIGHDDLIRFLKQQKAPVLAVLESTADFHRPLAYRLAQAGIPVHLASSLAGARVREALYTSWDKHDRKDARVLMYLLTQGMTHPSSVRGTSTSRRSRIPISRSLGPEHAAITAWLTTIWRCTFPRWNATSARPGPTGSVISC</sequence>
<dbReference type="InterPro" id="IPR002525">
    <property type="entry name" value="Transp_IS110-like_N"/>
</dbReference>
<dbReference type="PANTHER" id="PTHR33055">
    <property type="entry name" value="TRANSPOSASE FOR INSERTION SEQUENCE ELEMENT IS1111A"/>
    <property type="match status" value="1"/>
</dbReference>